<dbReference type="EMBL" id="JBHTIH010000002">
    <property type="protein sequence ID" value="MFD0737940.1"/>
    <property type="molecule type" value="Genomic_DNA"/>
</dbReference>
<name>A0ABW2YHL7_9GAMM</name>
<dbReference type="Proteomes" id="UP001597090">
    <property type="component" value="Unassembled WGS sequence"/>
</dbReference>
<keyword evidence="1" id="KW-0812">Transmembrane</keyword>
<comment type="caution">
    <text evidence="2">The sequence shown here is derived from an EMBL/GenBank/DDBJ whole genome shotgun (WGS) entry which is preliminary data.</text>
</comment>
<protein>
    <recommendedName>
        <fullName evidence="4">DUF4386 family protein</fullName>
    </recommendedName>
</protein>
<evidence type="ECO:0008006" key="4">
    <source>
        <dbReference type="Google" id="ProtNLM"/>
    </source>
</evidence>
<feature type="transmembrane region" description="Helical" evidence="1">
    <location>
        <begin position="135"/>
        <end position="158"/>
    </location>
</feature>
<keyword evidence="1" id="KW-0472">Membrane</keyword>
<gene>
    <name evidence="2" type="ORF">ACFQZQ_01370</name>
</gene>
<accession>A0ABW2YHL7</accession>
<keyword evidence="3" id="KW-1185">Reference proteome</keyword>
<feature type="transmembrane region" description="Helical" evidence="1">
    <location>
        <begin position="93"/>
        <end position="115"/>
    </location>
</feature>
<evidence type="ECO:0000256" key="1">
    <source>
        <dbReference type="SAM" id="Phobius"/>
    </source>
</evidence>
<dbReference type="RefSeq" id="WP_386810895.1">
    <property type="nucleotide sequence ID" value="NZ_JBHTIH010000002.1"/>
</dbReference>
<feature type="transmembrane region" description="Helical" evidence="1">
    <location>
        <begin position="170"/>
        <end position="189"/>
    </location>
</feature>
<feature type="transmembrane region" description="Helical" evidence="1">
    <location>
        <begin position="21"/>
        <end position="42"/>
    </location>
</feature>
<reference evidence="3" key="1">
    <citation type="journal article" date="2019" name="Int. J. Syst. Evol. Microbiol.">
        <title>The Global Catalogue of Microorganisms (GCM) 10K type strain sequencing project: providing services to taxonomists for standard genome sequencing and annotation.</title>
        <authorList>
            <consortium name="The Broad Institute Genomics Platform"/>
            <consortium name="The Broad Institute Genome Sequencing Center for Infectious Disease"/>
            <person name="Wu L."/>
            <person name="Ma J."/>
        </authorList>
    </citation>
    <scope>NUCLEOTIDE SEQUENCE [LARGE SCALE GENOMIC DNA]</scope>
    <source>
        <strain evidence="3">CCUG 55491</strain>
    </source>
</reference>
<feature type="transmembrane region" description="Helical" evidence="1">
    <location>
        <begin position="62"/>
        <end position="81"/>
    </location>
</feature>
<evidence type="ECO:0000313" key="3">
    <source>
        <dbReference type="Proteomes" id="UP001597090"/>
    </source>
</evidence>
<proteinExistence type="predicted"/>
<keyword evidence="1" id="KW-1133">Transmembrane helix</keyword>
<sequence>MNITQGTSRMLPQSFFRWTGLALMLAGALTLLISIALTPLVAGADRPFVETAASSAFLWRQSLSALAAALLLFGSVGLYLLQANRAGRFGAVAFAMAFVGSALLLAWEWVDIFILHDLALRAPDALRVLDEQEGLHFYDLGALIPIGLFALGWIALAVSTIRVCRPHRRAAWLLVIGFFAVPMLSAAFGPLWGGALGNAVLCSGWILLGLAVSRGTALDATGGPAGDLAP</sequence>
<evidence type="ECO:0000313" key="2">
    <source>
        <dbReference type="EMBL" id="MFD0737940.1"/>
    </source>
</evidence>
<organism evidence="2 3">
    <name type="scientific">Lysobacter koreensis</name>
    <dbReference type="NCBI Taxonomy" id="266122"/>
    <lineage>
        <taxon>Bacteria</taxon>
        <taxon>Pseudomonadati</taxon>
        <taxon>Pseudomonadota</taxon>
        <taxon>Gammaproteobacteria</taxon>
        <taxon>Lysobacterales</taxon>
        <taxon>Lysobacteraceae</taxon>
        <taxon>Lysobacter</taxon>
    </lineage>
</organism>